<reference evidence="2 3" key="1">
    <citation type="journal article" date="2020" name="IScience">
        <title>Genome Sequencing of the Endangered Kingdonia uniflora (Circaeasteraceae, Ranunculales) Reveals Potential Mechanisms of Evolutionary Specialization.</title>
        <authorList>
            <person name="Sun Y."/>
            <person name="Deng T."/>
            <person name="Zhang A."/>
            <person name="Moore M.J."/>
            <person name="Landis J.B."/>
            <person name="Lin N."/>
            <person name="Zhang H."/>
            <person name="Zhang X."/>
            <person name="Huang J."/>
            <person name="Zhang X."/>
            <person name="Sun H."/>
            <person name="Wang H."/>
        </authorList>
    </citation>
    <scope>NUCLEOTIDE SEQUENCE [LARGE SCALE GENOMIC DNA]</scope>
    <source>
        <strain evidence="2">TB1705</strain>
        <tissue evidence="2">Leaf</tissue>
    </source>
</reference>
<protein>
    <submittedName>
        <fullName evidence="2">Uncharacterized protein</fullName>
    </submittedName>
</protein>
<proteinExistence type="predicted"/>
<comment type="caution">
    <text evidence="2">The sequence shown here is derived from an EMBL/GenBank/DDBJ whole genome shotgun (WGS) entry which is preliminary data.</text>
</comment>
<accession>A0A7J7LHS9</accession>
<keyword evidence="3" id="KW-1185">Reference proteome</keyword>
<evidence type="ECO:0000256" key="1">
    <source>
        <dbReference type="SAM" id="MobiDB-lite"/>
    </source>
</evidence>
<name>A0A7J7LHS9_9MAGN</name>
<dbReference type="AlphaFoldDB" id="A0A7J7LHS9"/>
<dbReference type="EMBL" id="JACGCM010002279">
    <property type="protein sequence ID" value="KAF6142195.1"/>
    <property type="molecule type" value="Genomic_DNA"/>
</dbReference>
<organism evidence="2 3">
    <name type="scientific">Kingdonia uniflora</name>
    <dbReference type="NCBI Taxonomy" id="39325"/>
    <lineage>
        <taxon>Eukaryota</taxon>
        <taxon>Viridiplantae</taxon>
        <taxon>Streptophyta</taxon>
        <taxon>Embryophyta</taxon>
        <taxon>Tracheophyta</taxon>
        <taxon>Spermatophyta</taxon>
        <taxon>Magnoliopsida</taxon>
        <taxon>Ranunculales</taxon>
        <taxon>Circaeasteraceae</taxon>
        <taxon>Kingdonia</taxon>
    </lineage>
</organism>
<feature type="region of interest" description="Disordered" evidence="1">
    <location>
        <begin position="1"/>
        <end position="68"/>
    </location>
</feature>
<gene>
    <name evidence="2" type="ORF">GIB67_037113</name>
</gene>
<dbReference type="OrthoDB" id="10259687at2759"/>
<feature type="compositionally biased region" description="Polar residues" evidence="1">
    <location>
        <begin position="96"/>
        <end position="106"/>
    </location>
</feature>
<dbReference type="Proteomes" id="UP000541444">
    <property type="component" value="Unassembled WGS sequence"/>
</dbReference>
<sequence length="106" mass="11497">ISGKDKPSQNLSSPSTPTLNLAPRLGSHHNLLNSTETSEHVSRFSLHQAEPAPPGAAQPNSHGSVLNVNNSEYSRRVFGATIDSISRSNSDRKMYDSTNPIKFSPR</sequence>
<evidence type="ECO:0000313" key="2">
    <source>
        <dbReference type="EMBL" id="KAF6142195.1"/>
    </source>
</evidence>
<evidence type="ECO:0000313" key="3">
    <source>
        <dbReference type="Proteomes" id="UP000541444"/>
    </source>
</evidence>
<feature type="non-terminal residue" evidence="2">
    <location>
        <position position="106"/>
    </location>
</feature>
<feature type="region of interest" description="Disordered" evidence="1">
    <location>
        <begin position="87"/>
        <end position="106"/>
    </location>
</feature>
<feature type="compositionally biased region" description="Polar residues" evidence="1">
    <location>
        <begin position="8"/>
        <end position="19"/>
    </location>
</feature>